<dbReference type="AlphaFoldDB" id="F5L515"/>
<dbReference type="RefSeq" id="WP_007503480.1">
    <property type="nucleotide sequence ID" value="NZ_AFCE01000097.1"/>
</dbReference>
<evidence type="ECO:0000313" key="3">
    <source>
        <dbReference type="Proteomes" id="UP000010716"/>
    </source>
</evidence>
<dbReference type="Pfam" id="PF06243">
    <property type="entry name" value="PaaB"/>
    <property type="match status" value="1"/>
</dbReference>
<dbReference type="EMBL" id="AFCE01000097">
    <property type="protein sequence ID" value="EGL83552.1"/>
    <property type="molecule type" value="Genomic_DNA"/>
</dbReference>
<gene>
    <name evidence="1" type="ORF">CathTA2_0878</name>
    <name evidence="2" type="ORF">HUR95_03650</name>
</gene>
<reference evidence="2 4" key="2">
    <citation type="journal article" date="2020" name="Extremophiles">
        <title>Genomic analysis of Caldalkalibacillus thermarum TA2.A1 reveals aerobic alkaliphilic metabolism and evolutionary hallmarks linking alkaliphilic bacteria and plant life.</title>
        <authorList>
            <person name="de Jong S.I."/>
            <person name="van den Broek M.A."/>
            <person name="Merkel A.Y."/>
            <person name="de la Torre Cortes P."/>
            <person name="Kalamorz F."/>
            <person name="Cook G.M."/>
            <person name="van Loosdrecht M.C.M."/>
            <person name="McMillan D.G.G."/>
        </authorList>
    </citation>
    <scope>NUCLEOTIDE SEQUENCE [LARGE SCALE GENOMIC DNA]</scope>
    <source>
        <strain evidence="2 4">TA2.A1</strain>
    </source>
</reference>
<keyword evidence="4" id="KW-1185">Reference proteome</keyword>
<dbReference type="Proteomes" id="UP000825179">
    <property type="component" value="Chromosome"/>
</dbReference>
<reference evidence="2" key="3">
    <citation type="submission" date="2021-08" db="EMBL/GenBank/DDBJ databases">
        <authorList>
            <person name="de Jong S."/>
            <person name="van den Broek M."/>
            <person name="Merkel A."/>
            <person name="de la Torre Cortes P."/>
            <person name="Kalamorz F."/>
            <person name="Cook G."/>
            <person name="van Loosdrecht M."/>
            <person name="McMillan D."/>
        </authorList>
    </citation>
    <scope>NUCLEOTIDE SEQUENCE</scope>
    <source>
        <strain evidence="2">TA2.A1</strain>
    </source>
</reference>
<dbReference type="InterPro" id="IPR009359">
    <property type="entry name" value="PaaB"/>
</dbReference>
<dbReference type="eggNOG" id="COG3460">
    <property type="taxonomic scope" value="Bacteria"/>
</dbReference>
<organism evidence="1 3">
    <name type="scientific">Caldalkalibacillus thermarum (strain TA2.A1)</name>
    <dbReference type="NCBI Taxonomy" id="986075"/>
    <lineage>
        <taxon>Bacteria</taxon>
        <taxon>Bacillati</taxon>
        <taxon>Bacillota</taxon>
        <taxon>Bacilli</taxon>
        <taxon>Bacillales</taxon>
        <taxon>Bacillaceae</taxon>
        <taxon>Caldalkalibacillus</taxon>
    </lineage>
</organism>
<evidence type="ECO:0000313" key="4">
    <source>
        <dbReference type="Proteomes" id="UP000825179"/>
    </source>
</evidence>
<dbReference type="OrthoDB" id="2085342at2"/>
<protein>
    <submittedName>
        <fullName evidence="2">1,2-phenylacetyl-CoA epoxidase subunit B</fullName>
    </submittedName>
    <submittedName>
        <fullName evidence="1">Phenylacetic acid degradation B</fullName>
    </submittedName>
</protein>
<dbReference type="EMBL" id="CP082237">
    <property type="protein sequence ID" value="QZT34488.1"/>
    <property type="molecule type" value="Genomic_DNA"/>
</dbReference>
<dbReference type="KEGG" id="cthu:HUR95_03650"/>
<dbReference type="Gene3D" id="3.10.20.520">
    <property type="entry name" value="Phenylacetic acid degradation B"/>
    <property type="match status" value="1"/>
</dbReference>
<name>F5L515_CALTT</name>
<sequence length="118" mass="14088">MTNKQDVSTKGYHVYEVFSQKKPTSSFESQFSLLAPNAEVALTMAQENFLRRDEEVYNLFVVKREDMHFVKPEQRQMLYRLNNKDYRQASYYAHVTSKWRKLREQAKDKLAKGWEVEG</sequence>
<proteinExistence type="predicted"/>
<dbReference type="InterPro" id="IPR038693">
    <property type="entry name" value="PaaB_sf"/>
</dbReference>
<evidence type="ECO:0000313" key="1">
    <source>
        <dbReference type="EMBL" id="EGL83552.1"/>
    </source>
</evidence>
<dbReference type="Proteomes" id="UP000010716">
    <property type="component" value="Unassembled WGS sequence"/>
</dbReference>
<evidence type="ECO:0000313" key="2">
    <source>
        <dbReference type="EMBL" id="QZT34488.1"/>
    </source>
</evidence>
<accession>F5L515</accession>
<reference evidence="1 3" key="1">
    <citation type="journal article" date="2011" name="J. Bacteriol.">
        <title>Draft genome sequence of the thermoalkaliphilic Caldalkalibacillus thermarum strain TA2.A1.</title>
        <authorList>
            <person name="Kalamorz F."/>
            <person name="Keis S."/>
            <person name="McMillan D.G."/>
            <person name="Olsson K."/>
            <person name="Stanton J.A."/>
            <person name="Stockwell P."/>
            <person name="Black M.A."/>
            <person name="Klingeman D.M."/>
            <person name="Land M.L."/>
            <person name="Han C.S."/>
            <person name="Martin S.L."/>
            <person name="Becher S.A."/>
            <person name="Peddie C.J."/>
            <person name="Morgan H.W."/>
            <person name="Matthies D."/>
            <person name="Preiss L."/>
            <person name="Meier T."/>
            <person name="Brown S.D."/>
            <person name="Cook G.M."/>
        </authorList>
    </citation>
    <scope>NUCLEOTIDE SEQUENCE [LARGE SCALE GENOMIC DNA]</scope>
    <source>
        <strain evidence="1 3">TA2.A1</strain>
    </source>
</reference>